<accession>A0A6G1IQ18</accession>
<evidence type="ECO:0000313" key="4">
    <source>
        <dbReference type="Proteomes" id="UP000799291"/>
    </source>
</evidence>
<name>A0A6G1IQ18_9PLEO</name>
<feature type="compositionally biased region" description="Polar residues" evidence="1">
    <location>
        <begin position="144"/>
        <end position="164"/>
    </location>
</feature>
<feature type="signal peptide" evidence="2">
    <location>
        <begin position="1"/>
        <end position="18"/>
    </location>
</feature>
<reference evidence="3" key="1">
    <citation type="journal article" date="2020" name="Stud. Mycol.">
        <title>101 Dothideomycetes genomes: a test case for predicting lifestyles and emergence of pathogens.</title>
        <authorList>
            <person name="Haridas S."/>
            <person name="Albert R."/>
            <person name="Binder M."/>
            <person name="Bloem J."/>
            <person name="Labutti K."/>
            <person name="Salamov A."/>
            <person name="Andreopoulos B."/>
            <person name="Baker S."/>
            <person name="Barry K."/>
            <person name="Bills G."/>
            <person name="Bluhm B."/>
            <person name="Cannon C."/>
            <person name="Castanera R."/>
            <person name="Culley D."/>
            <person name="Daum C."/>
            <person name="Ezra D."/>
            <person name="Gonzalez J."/>
            <person name="Henrissat B."/>
            <person name="Kuo A."/>
            <person name="Liang C."/>
            <person name="Lipzen A."/>
            <person name="Lutzoni F."/>
            <person name="Magnuson J."/>
            <person name="Mondo S."/>
            <person name="Nolan M."/>
            <person name="Ohm R."/>
            <person name="Pangilinan J."/>
            <person name="Park H.-J."/>
            <person name="Ramirez L."/>
            <person name="Alfaro M."/>
            <person name="Sun H."/>
            <person name="Tritt A."/>
            <person name="Yoshinaga Y."/>
            <person name="Zwiers L.-H."/>
            <person name="Turgeon B."/>
            <person name="Goodwin S."/>
            <person name="Spatafora J."/>
            <person name="Crous P."/>
            <person name="Grigoriev I."/>
        </authorList>
    </citation>
    <scope>NUCLEOTIDE SEQUENCE</scope>
    <source>
        <strain evidence="3">CBS 122367</strain>
    </source>
</reference>
<evidence type="ECO:0000313" key="3">
    <source>
        <dbReference type="EMBL" id="KAF2679969.1"/>
    </source>
</evidence>
<dbReference type="AlphaFoldDB" id="A0A6G1IQ18"/>
<sequence length="194" mass="20191">MKKSFLLSILVPLGFATADLVPALPARAPETDLQARSELNPLLGKRQFCSLGYEICFANDGTAICTYSDDICCQLQTGTDPFSCPPDHPYCCGLDLTTGLFWCGADATCSVSGFIEVTTGLEPTETTGVSGPTKKATAAPSATQNPTSESSNQPTEGNTPQPTAKTGAAVVMGTREDLVAVVVPAILVGMKVLL</sequence>
<dbReference type="OrthoDB" id="3943574at2759"/>
<dbReference type="EMBL" id="MU005599">
    <property type="protein sequence ID" value="KAF2679969.1"/>
    <property type="molecule type" value="Genomic_DNA"/>
</dbReference>
<organism evidence="3 4">
    <name type="scientific">Lentithecium fluviatile CBS 122367</name>
    <dbReference type="NCBI Taxonomy" id="1168545"/>
    <lineage>
        <taxon>Eukaryota</taxon>
        <taxon>Fungi</taxon>
        <taxon>Dikarya</taxon>
        <taxon>Ascomycota</taxon>
        <taxon>Pezizomycotina</taxon>
        <taxon>Dothideomycetes</taxon>
        <taxon>Pleosporomycetidae</taxon>
        <taxon>Pleosporales</taxon>
        <taxon>Massarineae</taxon>
        <taxon>Lentitheciaceae</taxon>
        <taxon>Lentithecium</taxon>
    </lineage>
</organism>
<evidence type="ECO:0000256" key="2">
    <source>
        <dbReference type="SAM" id="SignalP"/>
    </source>
</evidence>
<gene>
    <name evidence="3" type="ORF">K458DRAFT_109773</name>
</gene>
<feature type="compositionally biased region" description="Low complexity" evidence="1">
    <location>
        <begin position="132"/>
        <end position="143"/>
    </location>
</feature>
<keyword evidence="4" id="KW-1185">Reference proteome</keyword>
<keyword evidence="2" id="KW-0732">Signal</keyword>
<evidence type="ECO:0000256" key="1">
    <source>
        <dbReference type="SAM" id="MobiDB-lite"/>
    </source>
</evidence>
<protein>
    <submittedName>
        <fullName evidence="3">Uncharacterized protein</fullName>
    </submittedName>
</protein>
<proteinExistence type="predicted"/>
<feature type="chain" id="PRO_5026171977" evidence="2">
    <location>
        <begin position="19"/>
        <end position="194"/>
    </location>
</feature>
<dbReference type="Proteomes" id="UP000799291">
    <property type="component" value="Unassembled WGS sequence"/>
</dbReference>
<feature type="region of interest" description="Disordered" evidence="1">
    <location>
        <begin position="122"/>
        <end position="165"/>
    </location>
</feature>